<feature type="domain" description="Beta-lactamase-related" evidence="1">
    <location>
        <begin position="3"/>
        <end position="286"/>
    </location>
</feature>
<dbReference type="Pfam" id="PF00144">
    <property type="entry name" value="Beta-lactamase"/>
    <property type="match status" value="1"/>
</dbReference>
<dbReference type="InterPro" id="IPR050789">
    <property type="entry name" value="Diverse_Enzym_Activities"/>
</dbReference>
<dbReference type="PANTHER" id="PTHR43283">
    <property type="entry name" value="BETA-LACTAMASE-RELATED"/>
    <property type="match status" value="1"/>
</dbReference>
<organism evidence="2 3">
    <name type="scientific">Tistrella arctica</name>
    <dbReference type="NCBI Taxonomy" id="3133430"/>
    <lineage>
        <taxon>Bacteria</taxon>
        <taxon>Pseudomonadati</taxon>
        <taxon>Pseudomonadota</taxon>
        <taxon>Alphaproteobacteria</taxon>
        <taxon>Geminicoccales</taxon>
        <taxon>Geminicoccaceae</taxon>
        <taxon>Tistrella</taxon>
    </lineage>
</organism>
<dbReference type="RefSeq" id="WP_345936637.1">
    <property type="nucleotide sequence ID" value="NZ_JBBKTW010000001.1"/>
</dbReference>
<dbReference type="SUPFAM" id="SSF56601">
    <property type="entry name" value="beta-lactamase/transpeptidase-like"/>
    <property type="match status" value="1"/>
</dbReference>
<comment type="caution">
    <text evidence="2">The sequence shown here is derived from an EMBL/GenBank/DDBJ whole genome shotgun (WGS) entry which is preliminary data.</text>
</comment>
<evidence type="ECO:0000313" key="3">
    <source>
        <dbReference type="Proteomes" id="UP001413721"/>
    </source>
</evidence>
<dbReference type="InterPro" id="IPR001466">
    <property type="entry name" value="Beta-lactam-related"/>
</dbReference>
<keyword evidence="3" id="KW-1185">Reference proteome</keyword>
<dbReference type="EMBL" id="JBBKTW010000001">
    <property type="protein sequence ID" value="MEN2986969.1"/>
    <property type="molecule type" value="Genomic_DNA"/>
</dbReference>
<name>A0ABU9YDU9_9PROT</name>
<protein>
    <submittedName>
        <fullName evidence="2">Serine hydrolase</fullName>
        <ecNumber evidence="2">3.-.-.-</ecNumber>
    </submittedName>
</protein>
<dbReference type="Gene3D" id="3.40.710.10">
    <property type="entry name" value="DD-peptidase/beta-lactamase superfamily"/>
    <property type="match status" value="1"/>
</dbReference>
<keyword evidence="2" id="KW-0378">Hydrolase</keyword>
<dbReference type="GO" id="GO:0016787">
    <property type="term" value="F:hydrolase activity"/>
    <property type="evidence" value="ECO:0007669"/>
    <property type="project" value="UniProtKB-KW"/>
</dbReference>
<reference evidence="2 3" key="1">
    <citation type="submission" date="2024-03" db="EMBL/GenBank/DDBJ databases">
        <title>High-quality draft genome sequencing of Tistrella sp. BH-R2-4.</title>
        <authorList>
            <person name="Dong C."/>
        </authorList>
    </citation>
    <scope>NUCLEOTIDE SEQUENCE [LARGE SCALE GENOMIC DNA]</scope>
    <source>
        <strain evidence="2 3">BH-R2-4</strain>
    </source>
</reference>
<dbReference type="PANTHER" id="PTHR43283:SF7">
    <property type="entry name" value="BETA-LACTAMASE-RELATED DOMAIN-CONTAINING PROTEIN"/>
    <property type="match status" value="1"/>
</dbReference>
<gene>
    <name evidence="2" type="ORF">WG926_01550</name>
</gene>
<dbReference type="Proteomes" id="UP001413721">
    <property type="component" value="Unassembled WGS sequence"/>
</dbReference>
<evidence type="ECO:0000259" key="1">
    <source>
        <dbReference type="Pfam" id="PF00144"/>
    </source>
</evidence>
<dbReference type="EC" id="3.-.-.-" evidence="2"/>
<proteinExistence type="predicted"/>
<accession>A0ABU9YDU9</accession>
<dbReference type="InterPro" id="IPR012338">
    <property type="entry name" value="Beta-lactam/transpept-like"/>
</dbReference>
<evidence type="ECO:0000313" key="2">
    <source>
        <dbReference type="EMBL" id="MEN2986969.1"/>
    </source>
</evidence>
<sequence length="318" mass="34761">MHAVLVARGGRLIAELYRRGDDRSLYDLWSSCADFGPTDRHDMRSISKSVVALVYGSLLARGEVPDPSARVVASFPDEPDFADPGRRAIRLRDLLTMSTGLDWDEPSPVRRAAHNDETALIWSASAFRTVFAHEVVAAPGARFVYSGGATAVLAEIMTRATGRSLTDLVDETLFRPLGIVDWAWVENLHGMPLAAAGLRLRPRDLMKIGLMMLDHGRWQGRSIIPSAWIDEMITPRIAVGVRLDYGYQWWRQQVTWQGRALPVVAAIGNGGQRLFLVPDLDLAVVTTGGAYGDPAIGPVLDRLLRDVVDTIGGAVPAS</sequence>